<dbReference type="RefSeq" id="WP_305975137.1">
    <property type="nucleotide sequence ID" value="NZ_JAPJDY010000010.1"/>
</dbReference>
<dbReference type="InterPro" id="IPR029058">
    <property type="entry name" value="AB_hydrolase_fold"/>
</dbReference>
<dbReference type="InterPro" id="IPR051044">
    <property type="entry name" value="MAG_DAG_Lipase"/>
</dbReference>
<dbReference type="GO" id="GO:0016787">
    <property type="term" value="F:hydrolase activity"/>
    <property type="evidence" value="ECO:0007669"/>
    <property type="project" value="UniProtKB-KW"/>
</dbReference>
<dbReference type="SUPFAM" id="SSF53474">
    <property type="entry name" value="alpha/beta-Hydrolases"/>
    <property type="match status" value="1"/>
</dbReference>
<dbReference type="EMBL" id="JAPJDZ010000016">
    <property type="protein sequence ID" value="MDP5135947.1"/>
    <property type="molecule type" value="Genomic_DNA"/>
</dbReference>
<gene>
    <name evidence="2" type="ORF">ORJ04_08310</name>
</gene>
<feature type="domain" description="Serine aminopeptidase S33" evidence="1">
    <location>
        <begin position="56"/>
        <end position="316"/>
    </location>
</feature>
<evidence type="ECO:0000313" key="3">
    <source>
        <dbReference type="Proteomes" id="UP001231109"/>
    </source>
</evidence>
<keyword evidence="3" id="KW-1185">Reference proteome</keyword>
<proteinExistence type="predicted"/>
<organism evidence="2 3">
    <name type="scientific">Rheinheimera baltica</name>
    <dbReference type="NCBI Taxonomy" id="67576"/>
    <lineage>
        <taxon>Bacteria</taxon>
        <taxon>Pseudomonadati</taxon>
        <taxon>Pseudomonadota</taxon>
        <taxon>Gammaproteobacteria</taxon>
        <taxon>Chromatiales</taxon>
        <taxon>Chromatiaceae</taxon>
        <taxon>Rheinheimera</taxon>
    </lineage>
</organism>
<dbReference type="Proteomes" id="UP001231109">
    <property type="component" value="Unassembled WGS sequence"/>
</dbReference>
<dbReference type="Gene3D" id="3.40.50.1820">
    <property type="entry name" value="alpha/beta hydrolase"/>
    <property type="match status" value="1"/>
</dbReference>
<name>A0ABT9HXT8_9GAMM</name>
<sequence>MKSSAVFQPISARLGDSDIAGHWQTDLKLFWQSMQSGVLISADRLTLQYYFYRVPNARNAIVISSGRMEMAQKYAELSAELVHAGYSVFIMDHRGQGLSQRELANPDKGYVSDFSVYQQDFAQFIHQVVLPSEHQNHIALGHSMGCAILAGYLQTHPHPFCAAILASPMFGIYTGLVPASLAESLALAFGAINRNISQQSWYFPGQADYTEKAFANNPLTNCEARYHWTQQLYREQPKSRLGGVTSTWVYAAVHAMRQLQREAGNWHLPVLLLQAGADKVVSNYAQNKWFEQLHPEVLHHKVTLQDAKHEIFMEQDNIRHDAINAINSFLAQLS</sequence>
<keyword evidence="2" id="KW-0378">Hydrolase</keyword>
<dbReference type="Pfam" id="PF12146">
    <property type="entry name" value="Hydrolase_4"/>
    <property type="match status" value="1"/>
</dbReference>
<comment type="caution">
    <text evidence="2">The sequence shown here is derived from an EMBL/GenBank/DDBJ whole genome shotgun (WGS) entry which is preliminary data.</text>
</comment>
<protein>
    <submittedName>
        <fullName evidence="2">Alpha/beta fold hydrolase</fullName>
    </submittedName>
</protein>
<accession>A0ABT9HXT8</accession>
<evidence type="ECO:0000313" key="2">
    <source>
        <dbReference type="EMBL" id="MDP5135947.1"/>
    </source>
</evidence>
<reference evidence="2 3" key="1">
    <citation type="submission" date="2022-11" db="EMBL/GenBank/DDBJ databases">
        <title>Viruses from the air-sea interface of a natural surface slick.</title>
        <authorList>
            <person name="Rahlff J."/>
            <person name="Holmfeldt K."/>
        </authorList>
    </citation>
    <scope>NUCLEOTIDE SEQUENCE [LARGE SCALE GENOMIC DNA]</scope>
    <source>
        <strain evidence="2 3">SMS4</strain>
    </source>
</reference>
<dbReference type="PANTHER" id="PTHR11614">
    <property type="entry name" value="PHOSPHOLIPASE-RELATED"/>
    <property type="match status" value="1"/>
</dbReference>
<dbReference type="InterPro" id="IPR022742">
    <property type="entry name" value="Hydrolase_4"/>
</dbReference>
<evidence type="ECO:0000259" key="1">
    <source>
        <dbReference type="Pfam" id="PF12146"/>
    </source>
</evidence>